<name>A0AAN9Y4T4_9HEMI</name>
<reference evidence="4 5" key="1">
    <citation type="submission" date="2024-03" db="EMBL/GenBank/DDBJ databases">
        <title>Adaptation during the transition from Ophiocordyceps entomopathogen to insect associate is accompanied by gene loss and intensified selection.</title>
        <authorList>
            <person name="Ward C.M."/>
            <person name="Onetto C.A."/>
            <person name="Borneman A.R."/>
        </authorList>
    </citation>
    <scope>NUCLEOTIDE SEQUENCE [LARGE SCALE GENOMIC DNA]</scope>
    <source>
        <strain evidence="4">AWRI1</strain>
        <tissue evidence="4">Single Adult Female</tissue>
    </source>
</reference>
<feature type="compositionally biased region" description="Polar residues" evidence="2">
    <location>
        <begin position="520"/>
        <end position="537"/>
    </location>
</feature>
<feature type="region of interest" description="Disordered" evidence="2">
    <location>
        <begin position="1888"/>
        <end position="1939"/>
    </location>
</feature>
<feature type="compositionally biased region" description="Basic residues" evidence="2">
    <location>
        <begin position="2576"/>
        <end position="2585"/>
    </location>
</feature>
<feature type="compositionally biased region" description="Basic and acidic residues" evidence="2">
    <location>
        <begin position="2831"/>
        <end position="2841"/>
    </location>
</feature>
<feature type="compositionally biased region" description="Polar residues" evidence="2">
    <location>
        <begin position="1891"/>
        <end position="1930"/>
    </location>
</feature>
<dbReference type="CDD" id="cd22673">
    <property type="entry name" value="FHA_Ki67"/>
    <property type="match status" value="1"/>
</dbReference>
<feature type="region of interest" description="Disordered" evidence="2">
    <location>
        <begin position="2120"/>
        <end position="2141"/>
    </location>
</feature>
<feature type="region of interest" description="Disordered" evidence="2">
    <location>
        <begin position="2272"/>
        <end position="2866"/>
    </location>
</feature>
<evidence type="ECO:0000256" key="1">
    <source>
        <dbReference type="PROSITE-ProRule" id="PRU00182"/>
    </source>
</evidence>
<dbReference type="Proteomes" id="UP001367676">
    <property type="component" value="Unassembled WGS sequence"/>
</dbReference>
<dbReference type="PROSITE" id="PS50006">
    <property type="entry name" value="FHA_DOMAIN"/>
    <property type="match status" value="1"/>
</dbReference>
<proteinExistence type="predicted"/>
<accession>A0AAN9Y4T4</accession>
<feature type="region of interest" description="Disordered" evidence="2">
    <location>
        <begin position="973"/>
        <end position="1002"/>
    </location>
</feature>
<feature type="compositionally biased region" description="Polar residues" evidence="2">
    <location>
        <begin position="2704"/>
        <end position="2718"/>
    </location>
</feature>
<feature type="region of interest" description="Disordered" evidence="2">
    <location>
        <begin position="674"/>
        <end position="718"/>
    </location>
</feature>
<feature type="region of interest" description="Disordered" evidence="2">
    <location>
        <begin position="2169"/>
        <end position="2242"/>
    </location>
</feature>
<feature type="compositionally biased region" description="Basic and acidic residues" evidence="2">
    <location>
        <begin position="550"/>
        <end position="560"/>
    </location>
</feature>
<dbReference type="Gene3D" id="2.60.200.20">
    <property type="match status" value="1"/>
</dbReference>
<feature type="compositionally biased region" description="Basic and acidic residues" evidence="2">
    <location>
        <begin position="2192"/>
        <end position="2205"/>
    </location>
</feature>
<evidence type="ECO:0000259" key="3">
    <source>
        <dbReference type="PROSITE" id="PS50006"/>
    </source>
</evidence>
<comment type="caution">
    <text evidence="4">The sequence shown here is derived from an EMBL/GenBank/DDBJ whole genome shotgun (WGS) entry which is preliminary data.</text>
</comment>
<dbReference type="SUPFAM" id="SSF49879">
    <property type="entry name" value="SMAD/FHA domain"/>
    <property type="match status" value="1"/>
</dbReference>
<feature type="compositionally biased region" description="Polar residues" evidence="2">
    <location>
        <begin position="478"/>
        <end position="494"/>
    </location>
</feature>
<feature type="region of interest" description="Disordered" evidence="2">
    <location>
        <begin position="465"/>
        <end position="563"/>
    </location>
</feature>
<feature type="compositionally biased region" description="Low complexity" evidence="2">
    <location>
        <begin position="974"/>
        <end position="987"/>
    </location>
</feature>
<feature type="compositionally biased region" description="Basic and acidic residues" evidence="2">
    <location>
        <begin position="2272"/>
        <end position="2286"/>
    </location>
</feature>
<feature type="region of interest" description="Disordered" evidence="2">
    <location>
        <begin position="2012"/>
        <end position="2049"/>
    </location>
</feature>
<feature type="compositionally biased region" description="Polar residues" evidence="2">
    <location>
        <begin position="2776"/>
        <end position="2785"/>
    </location>
</feature>
<feature type="compositionally biased region" description="Polar residues" evidence="2">
    <location>
        <begin position="2654"/>
        <end position="2663"/>
    </location>
</feature>
<feature type="compositionally biased region" description="Low complexity" evidence="2">
    <location>
        <begin position="2842"/>
        <end position="2866"/>
    </location>
</feature>
<dbReference type="Pfam" id="PF00498">
    <property type="entry name" value="FHA"/>
    <property type="match status" value="1"/>
</dbReference>
<evidence type="ECO:0000313" key="5">
    <source>
        <dbReference type="Proteomes" id="UP001367676"/>
    </source>
</evidence>
<dbReference type="PROSITE" id="PS50889">
    <property type="entry name" value="S4"/>
    <property type="match status" value="1"/>
</dbReference>
<feature type="compositionally biased region" description="Low complexity" evidence="2">
    <location>
        <begin position="177"/>
        <end position="192"/>
    </location>
</feature>
<feature type="compositionally biased region" description="Basic and acidic residues" evidence="2">
    <location>
        <begin position="2608"/>
        <end position="2631"/>
    </location>
</feature>
<sequence length="2866" mass="311808">MADTTCRGYLISIKDNGESGSRLPIAVDSCYIGANAECEVRLVKADLNDRHCLIKFLHNKQATIYSLCENRPVLLNDKPVNENGSSLKNGDIIQIIDVKFIWEENDAFDLGRHSMNTENNALEAFEHKRFSEPTPFINRKNLIEDKQEDESHPNCNNINVDEKKDETKVTSETTPLTKSSISSSSFKTAISSCGNNRSHYNRDSQNRSENNSSQDGSQIRRSRQFCQTFKTKSTANTSDKKKTTSTAKLFFQNSPLQENNRSHGREVKSRCRFFESRNSSIKLATPLSFVETSEKISVRENENGNSNHVVNVDSLDKELENIVPIDDELKENTLGNEFNADEATFETTVPSDMADGPSVMATPKCFNNAIHSTPKAPNLSKSELASEANETTNISDAVYGPNDPTQVYNLDNNSILASPVKSFPESDAFCKKKVESDHSRMEADSLSETCRRHTRSTSNMLKRTFEECSEDNGPVSEKSLTTPEKSTNECSSHSGKPAFNVEESELDSYSPEKKVDSRKSVSGSIRSPMLESTSELSAENGDAVASLSSELRDKSQKYDESSMMAKCSRNLSSFSPPENNKSQEYMDSVVSTPKKQCLMDNEEVSLSVTAVTTPAKDSAVDDAACMSTPKTPSSPTRYRRSTGIVPCVGTPSDVYRTIKGGLTPAHKSRFNRTSMEVEVSMGPRDSLSSIAPSKLAPKRSSSERKSTPIKSEKSLVRDSLQMHSPILEEYALENEESQSESPNNDSQFKFVSKRRRRLAKSSFAIEDRILEESEIISSDLSNREDEVVDEEESLEPLESFDDNSEFTSARIVVNQTTGNDTENGLDSTYTLDSLEEAVSESKLELTRRPIKPIIPKSILTPLPRHAAAAHEKSAKKVTFFNVKEDSFDSDASACTMTDMDIEFDLQLSSRVNSSAEMSGAGRENNSLPKSDSEDERLYLPDKSSDTFSSNDCSVDNSGSLVQRIVAKHHKLVKRLSSGSKSKSPRLSGIRRLMNPPKSPKCNYLDVSGVKQLMKTPESLVKPVRKPSSLGKRVKTPETVKVKSPEPSKEIQKTPESGAKSYKTIASRQKTPASFGKRVQTPEALAECLSVPKALMKLVNPPEIVVEFVETPKKADVSVTLPKNEVCEITPEGRRNSHAGSGDSTFTTPTVRRCSKHFRIHRNSVCHSLASSLNATLNQTLSPQDCSASLENSVVEQNEGNADNEVMPPPQNPEVVFKAVLVELKEKLQTLQKRQHHVDKEVLENSINMIDEALIDEVVPDSDTGVVEEKLENALLELKKRISLEKSDANNESIVRVESRQSVVLAAGNEELCTSSQSSGKDDMVVTVAGEAGESSSSDESIADAVSMVVDDLTKSVELSSIAAESVECETVVNDYSDVKKLEEIQSSAYDSAEEIIVNVFDGSETEEVDENISSVAAVEEVPSITSVALHSEKISSISCADSVEIVLNATHLVEYENTQTGMSNVTSSIEVDSNSLCTTSEDVLSITDNLSKSVDAYHSAVEFEIKSFTLVEKESTLAADEELPVTGSISEPVESELLQNNYFTTQICEEEEQLRFDASLSDVAVRTLPKHVAEVEHESDSQGLELFVSDSDEVAPVVAVESESIAEEKSTSNETVSDVTKTTFVEVEETVEIVGDSLSVTKSSLPEKCVEETELRKSVIPSGDYSTAEKVIEKSSVINDSAVLNDTSKFHSPISNLTLTIADAEEVENKSKILDSIIAHDKSKKFFDVSASLLVHEENKENLLSLTPIAVSAKEKSVLDSSVEETEKTPPPSASDTLLLTLVTDTPHTTNSLESSLSAENDINENVDTSDKNVVTPTKASSAETETKISLTSPYLSDVELDTTCEENLSCIEPSMAEMETASHAETSVNVTEESSTTVTSCEADVKKSASSETLNSSQASTVSYEMPTSSEASSAAQPYEVSSSVSNGAEMTPVIPGPPDSNAELMVTPPRCPAVCVSIESQDQLTLAGPKVVAQKLKDPVKSISTSTPIFFNVTQKTMEIPPSCCTTIDTNVSPSEDESAGFSSESSEIDGEEHTTVDSSADLDESPSKCKTIHAMVPIELASDAFAESQPAETVCEETCDTDDVVGESQSEFTSVSVSQEIASATVSKASVLENGIDVDSKETTDEDDEVEAPVDSTEKVEIPVKRPSRNLSVVIEDAKADIPVVKLSSKPNSTPQEAVGKSKTVAKSVTHENADNEGESVRPKRGRPTKRYTEFKSESSTQSSKRTKNSANEGVPNVMNVSVELERFNAPEEEEPVKATARKTVHFNIEPKVKRSTRPRDLGKLYVPTPNRRRTVSKSEDLDESPSTSDRVEQLGSPCSIIIRKMGSGDSNASVTTKAPPKRALRSRSVALNESVLSRSSRAANSIEDSPVREAPQPKRGSRAKKSEQVSSSHVSTEKESQPNDVPTLEVAQKSKKTSKASKSAAKNSKKTEVAEPPKEVKRSKRKVANDVVQNEENAEAAGCSTSGSKGRSKDEVQTEENADAAGSITSGSKGRSEVQYGEEADAASSSTSGSKGRRKNKVQNEEKADVAGSSKSGSEGRSKNESSETFDVAAGGERKTRRKAAEVVETKAKKKTTKSRKNASQSNDEEPINNAESQNEVPAEEGKRSRRKVAEDVQQDEKNDVPKASKRATKGAEKKVAETSDDSNRSVRATRQRTAAQPVVETADAPKSTKRAKVDSSAETASTSRATRSRKDAAESSKSSEMNAKSTESETAVAPKTSKSRATKRTASVVLESIDEVVNKKRRPLPDPAPVATRTTRNKKTEVVVATNELSINLKRQTVNEKDDKPSVSTKKAKDDEKPVASTNKKKRDPTPSENVKSTRVARAKEAPQKEVSVETTAASTSRVTRSQSATRSRNAIM</sequence>
<feature type="region of interest" description="Disordered" evidence="2">
    <location>
        <begin position="144"/>
        <end position="222"/>
    </location>
</feature>
<gene>
    <name evidence="4" type="ORF">V9T40_002795</name>
</gene>
<keyword evidence="5" id="KW-1185">Reference proteome</keyword>
<dbReference type="EMBL" id="JBBCAQ010000022">
    <property type="protein sequence ID" value="KAK7591182.1"/>
    <property type="molecule type" value="Genomic_DNA"/>
</dbReference>
<keyword evidence="1" id="KW-0694">RNA-binding</keyword>
<dbReference type="GO" id="GO:0003723">
    <property type="term" value="F:RNA binding"/>
    <property type="evidence" value="ECO:0007669"/>
    <property type="project" value="UniProtKB-KW"/>
</dbReference>
<feature type="compositionally biased region" description="Basic and acidic residues" evidence="2">
    <location>
        <begin position="2433"/>
        <end position="2444"/>
    </location>
</feature>
<organism evidence="4 5">
    <name type="scientific">Parthenolecanium corni</name>
    <dbReference type="NCBI Taxonomy" id="536013"/>
    <lineage>
        <taxon>Eukaryota</taxon>
        <taxon>Metazoa</taxon>
        <taxon>Ecdysozoa</taxon>
        <taxon>Arthropoda</taxon>
        <taxon>Hexapoda</taxon>
        <taxon>Insecta</taxon>
        <taxon>Pterygota</taxon>
        <taxon>Neoptera</taxon>
        <taxon>Paraneoptera</taxon>
        <taxon>Hemiptera</taxon>
        <taxon>Sternorrhyncha</taxon>
        <taxon>Coccoidea</taxon>
        <taxon>Coccidae</taxon>
        <taxon>Parthenolecanium</taxon>
    </lineage>
</organism>
<dbReference type="InterPro" id="IPR008984">
    <property type="entry name" value="SMAD_FHA_dom_sf"/>
</dbReference>
<feature type="compositionally biased region" description="Basic and acidic residues" evidence="2">
    <location>
        <begin position="510"/>
        <end position="519"/>
    </location>
</feature>
<evidence type="ECO:0000313" key="4">
    <source>
        <dbReference type="EMBL" id="KAK7591182.1"/>
    </source>
</evidence>
<evidence type="ECO:0000256" key="2">
    <source>
        <dbReference type="SAM" id="MobiDB-lite"/>
    </source>
</evidence>
<feature type="compositionally biased region" description="Low complexity" evidence="2">
    <location>
        <begin position="2685"/>
        <end position="2694"/>
    </location>
</feature>
<feature type="domain" description="FHA" evidence="3">
    <location>
        <begin position="30"/>
        <end position="92"/>
    </location>
</feature>
<feature type="compositionally biased region" description="Basic and acidic residues" evidence="2">
    <location>
        <begin position="2638"/>
        <end position="2653"/>
    </location>
</feature>
<protein>
    <recommendedName>
        <fullName evidence="3">FHA domain-containing protein</fullName>
    </recommendedName>
</protein>
<feature type="region of interest" description="Disordered" evidence="2">
    <location>
        <begin position="732"/>
        <end position="751"/>
    </location>
</feature>
<feature type="compositionally biased region" description="Basic and acidic residues" evidence="2">
    <location>
        <begin position="1034"/>
        <end position="1052"/>
    </location>
</feature>
<feature type="compositionally biased region" description="Basic and acidic residues" evidence="2">
    <location>
        <begin position="700"/>
        <end position="716"/>
    </location>
</feature>
<feature type="region of interest" description="Disordered" evidence="2">
    <location>
        <begin position="912"/>
        <end position="952"/>
    </location>
</feature>
<dbReference type="InterPro" id="IPR000253">
    <property type="entry name" value="FHA_dom"/>
</dbReference>
<feature type="region of interest" description="Disordered" evidence="2">
    <location>
        <begin position="617"/>
        <end position="643"/>
    </location>
</feature>
<feature type="region of interest" description="Disordered" evidence="2">
    <location>
        <begin position="1020"/>
        <end position="1078"/>
    </location>
</feature>
<feature type="compositionally biased region" description="Basic and acidic residues" evidence="2">
    <location>
        <begin position="2786"/>
        <end position="2807"/>
    </location>
</feature>
<feature type="compositionally biased region" description="Polar residues" evidence="2">
    <location>
        <begin position="207"/>
        <end position="222"/>
    </location>
</feature>
<feature type="compositionally biased region" description="Polar residues" evidence="2">
    <location>
        <begin position="2221"/>
        <end position="2235"/>
    </location>
</feature>
<feature type="compositionally biased region" description="Basic and acidic residues" evidence="2">
    <location>
        <begin position="935"/>
        <end position="944"/>
    </location>
</feature>
<feature type="compositionally biased region" description="Basic and acidic residues" evidence="2">
    <location>
        <begin position="160"/>
        <end position="169"/>
    </location>
</feature>
<feature type="compositionally biased region" description="Polar residues" evidence="2">
    <location>
        <begin position="2353"/>
        <end position="2371"/>
    </location>
</feature>